<dbReference type="STRING" id="266892.SAMN04488054_11533"/>
<evidence type="ECO:0000313" key="1">
    <source>
        <dbReference type="EMBL" id="SFM10474.1"/>
    </source>
</evidence>
<dbReference type="EMBL" id="FOTY01000015">
    <property type="protein sequence ID" value="SFM10474.1"/>
    <property type="molecule type" value="Genomic_DNA"/>
</dbReference>
<dbReference type="RefSeq" id="WP_090927253.1">
    <property type="nucleotide sequence ID" value="NZ_FOTY01000015.1"/>
</dbReference>
<accession>A0A1I4N4G8</accession>
<sequence>MLFSRKKGERLLPSKVMDRNWWNKRPSHPAWQAPAAEVASEAGQLINRGTPPLTDDLFRLFEETGSRQEYEAVYFHRRHRLNTFAFMTLLHPEKKQYKQALREEVEDVCSEYSWCLPAHIKDDDPNTIDLFAAETSFALSEMKSILGTELGERLCRRIEEEVRGRVLQPFLNHTYHWETADHNWAAVCAGSVGAAAMHLLEKGEVLDAVLERNMRTMDYFLSGFNEDGVCLEGCQYWQYGFVFFVYFADLLLAETKGRIDLFQKEKVHQIARFQQNAFLYRNKVIPFSDCVPEQSVPLGLSHYLHQCFCDVTVPDYHLRKPYTADHCARWAPLLREWIWLDETLEGREWEEKDEVMDASQWVVSRFRSGEDHYAFAAKGGHNDEPHNHNDVGHMIMMKNGEMFLKDLGAGLYQKGYFDEKRYTFITNHALGHSLPVINGSWQTQGADRKAVQTKTVQDESHLVYGLELKDTYPVSGLTSFHRTFTWYKKEKPMLEILDAYELETPPNGFTEQFILGDLPWKEEEEGVIAADGMQIRYDPVQLRPVMTREHFTNHSGRKEFYQLLKLYVHYPPQTGIIKITFSFS</sequence>
<gene>
    <name evidence="1" type="ORF">SAMN04488054_11533</name>
</gene>
<dbReference type="SUPFAM" id="SSF48230">
    <property type="entry name" value="Chondroitin AC/alginate lyase"/>
    <property type="match status" value="1"/>
</dbReference>
<name>A0A1I4N4G8_9BACI</name>
<protein>
    <submittedName>
        <fullName evidence="1">Heparinase II/III-like protein</fullName>
    </submittedName>
</protein>
<dbReference type="Gene3D" id="2.70.98.70">
    <property type="match status" value="1"/>
</dbReference>
<dbReference type="AlphaFoldDB" id="A0A1I4N4G8"/>
<reference evidence="1 2" key="1">
    <citation type="submission" date="2016-10" db="EMBL/GenBank/DDBJ databases">
        <authorList>
            <person name="de Groot N.N."/>
        </authorList>
    </citation>
    <scope>NUCLEOTIDE SEQUENCE [LARGE SCALE GENOMIC DNA]</scope>
    <source>
        <strain evidence="1 2">CGMCC 1.6134</strain>
    </source>
</reference>
<keyword evidence="2" id="KW-1185">Reference proteome</keyword>
<dbReference type="Gene3D" id="1.50.10.100">
    <property type="entry name" value="Chondroitin AC/alginate lyase"/>
    <property type="match status" value="1"/>
</dbReference>
<proteinExistence type="predicted"/>
<organism evidence="1 2">
    <name type="scientific">Salibacterium qingdaonense</name>
    <dbReference type="NCBI Taxonomy" id="266892"/>
    <lineage>
        <taxon>Bacteria</taxon>
        <taxon>Bacillati</taxon>
        <taxon>Bacillota</taxon>
        <taxon>Bacilli</taxon>
        <taxon>Bacillales</taxon>
        <taxon>Bacillaceae</taxon>
    </lineage>
</organism>
<dbReference type="InterPro" id="IPR008929">
    <property type="entry name" value="Chondroitin_lyas"/>
</dbReference>
<dbReference type="OrthoDB" id="9793856at2"/>
<evidence type="ECO:0000313" key="2">
    <source>
        <dbReference type="Proteomes" id="UP000199668"/>
    </source>
</evidence>
<dbReference type="Proteomes" id="UP000199668">
    <property type="component" value="Unassembled WGS sequence"/>
</dbReference>